<accession>A0A1B8HQZ3</accession>
<dbReference type="AlphaFoldDB" id="A0A1B8HQZ3"/>
<evidence type="ECO:0000256" key="3">
    <source>
        <dbReference type="ARBA" id="ARBA00023163"/>
    </source>
</evidence>
<dbReference type="RefSeq" id="WP_067421130.1">
    <property type="nucleotide sequence ID" value="NZ_LZEX01000001.1"/>
</dbReference>
<dbReference type="InterPro" id="IPR039418">
    <property type="entry name" value="LexA-like"/>
</dbReference>
<gene>
    <name evidence="5" type="ORF">AYY17_03020</name>
</gene>
<evidence type="ECO:0000256" key="1">
    <source>
        <dbReference type="ARBA" id="ARBA00023015"/>
    </source>
</evidence>
<dbReference type="SUPFAM" id="SSF51306">
    <property type="entry name" value="LexA/Signal peptidase"/>
    <property type="match status" value="1"/>
</dbReference>
<reference evidence="5 6" key="1">
    <citation type="submission" date="2016-06" db="EMBL/GenBank/DDBJ databases">
        <authorList>
            <person name="Kjaerup R.B."/>
            <person name="Dalgaard T.S."/>
            <person name="Juul-Madsen H.R."/>
        </authorList>
    </citation>
    <scope>NUCLEOTIDE SEQUENCE [LARGE SCALE GENOMIC DNA]</scope>
    <source>
        <strain evidence="5 6">GCSL-Mp3</strain>
    </source>
</reference>
<dbReference type="CDD" id="cd06529">
    <property type="entry name" value="S24_LexA-like"/>
    <property type="match status" value="1"/>
</dbReference>
<protein>
    <recommendedName>
        <fullName evidence="4">HTH cro/C1-type domain-containing protein</fullName>
    </recommendedName>
</protein>
<evidence type="ECO:0000313" key="6">
    <source>
        <dbReference type="Proteomes" id="UP000092247"/>
    </source>
</evidence>
<dbReference type="InterPro" id="IPR015927">
    <property type="entry name" value="Peptidase_S24_S26A/B/C"/>
</dbReference>
<dbReference type="PROSITE" id="PS50943">
    <property type="entry name" value="HTH_CROC1"/>
    <property type="match status" value="1"/>
</dbReference>
<dbReference type="Pfam" id="PF01381">
    <property type="entry name" value="HTH_3"/>
    <property type="match status" value="1"/>
</dbReference>
<dbReference type="InterPro" id="IPR001387">
    <property type="entry name" value="Cro/C1-type_HTH"/>
</dbReference>
<dbReference type="GO" id="GO:0003677">
    <property type="term" value="F:DNA binding"/>
    <property type="evidence" value="ECO:0007669"/>
    <property type="project" value="UniProtKB-KW"/>
</dbReference>
<proteinExistence type="predicted"/>
<dbReference type="PANTHER" id="PTHR40661:SF3">
    <property type="entry name" value="FELS-1 PROPHAGE TRANSCRIPTIONAL REGULATOR"/>
    <property type="match status" value="1"/>
</dbReference>
<dbReference type="Gene3D" id="2.10.109.10">
    <property type="entry name" value="Umud Fragment, subunit A"/>
    <property type="match status" value="1"/>
</dbReference>
<dbReference type="CDD" id="cd00093">
    <property type="entry name" value="HTH_XRE"/>
    <property type="match status" value="1"/>
</dbReference>
<dbReference type="Pfam" id="PF00717">
    <property type="entry name" value="Peptidase_S24"/>
    <property type="match status" value="1"/>
</dbReference>
<dbReference type="PANTHER" id="PTHR40661">
    <property type="match status" value="1"/>
</dbReference>
<name>A0A1B8HQZ3_9GAMM</name>
<dbReference type="SMART" id="SM00530">
    <property type="entry name" value="HTH_XRE"/>
    <property type="match status" value="1"/>
</dbReference>
<evidence type="ECO:0000256" key="2">
    <source>
        <dbReference type="ARBA" id="ARBA00023125"/>
    </source>
</evidence>
<dbReference type="InterPro" id="IPR010982">
    <property type="entry name" value="Lambda_DNA-bd_dom_sf"/>
</dbReference>
<dbReference type="SUPFAM" id="SSF47413">
    <property type="entry name" value="lambda repressor-like DNA-binding domains"/>
    <property type="match status" value="1"/>
</dbReference>
<dbReference type="Proteomes" id="UP000092247">
    <property type="component" value="Unassembled WGS sequence"/>
</dbReference>
<keyword evidence="3" id="KW-0804">Transcription</keyword>
<keyword evidence="1" id="KW-0805">Transcription regulation</keyword>
<dbReference type="EMBL" id="LZEX01000001">
    <property type="protein sequence ID" value="OBU11690.1"/>
    <property type="molecule type" value="Genomic_DNA"/>
</dbReference>
<comment type="caution">
    <text evidence="5">The sequence shown here is derived from an EMBL/GenBank/DDBJ whole genome shotgun (WGS) entry which is preliminary data.</text>
</comment>
<evidence type="ECO:0000259" key="4">
    <source>
        <dbReference type="PROSITE" id="PS50943"/>
    </source>
</evidence>
<keyword evidence="2" id="KW-0238">DNA-binding</keyword>
<organism evidence="5 6">
    <name type="scientific">Morganella psychrotolerans</name>
    <dbReference type="NCBI Taxonomy" id="368603"/>
    <lineage>
        <taxon>Bacteria</taxon>
        <taxon>Pseudomonadati</taxon>
        <taxon>Pseudomonadota</taxon>
        <taxon>Gammaproteobacteria</taxon>
        <taxon>Enterobacterales</taxon>
        <taxon>Morganellaceae</taxon>
        <taxon>Morganella</taxon>
    </lineage>
</organism>
<dbReference type="Gene3D" id="1.10.260.40">
    <property type="entry name" value="lambda repressor-like DNA-binding domains"/>
    <property type="match status" value="1"/>
</dbReference>
<sequence length="257" mass="27955">MKIDDNFKNRVQAARQAANLTQGDLADKVGVVRRQIAAYEAGDSKPRIKVLNNLAVALGATTEWLSSGIGEGPSIDNIKRTITVPEIPVLSYSDSIFSLGSPAAFSKFIPAPPNTNSQIFAYEIMGNSMTSAGSVSLPSGTIVIIDPTRTPKDMDFVLAYMDGMGVFKQLIFDQGNWYLTSLNPDFSPYIVEDLSIIVGVAIQAQIDLSCEWIKAFRTFDGVSLGSSIKTESPKSPKDISPRLDKIESMLEQLLKNK</sequence>
<feature type="domain" description="HTH cro/C1-type" evidence="4">
    <location>
        <begin position="11"/>
        <end position="65"/>
    </location>
</feature>
<dbReference type="InterPro" id="IPR036286">
    <property type="entry name" value="LexA/Signal_pep-like_sf"/>
</dbReference>
<evidence type="ECO:0000313" key="5">
    <source>
        <dbReference type="EMBL" id="OBU11690.1"/>
    </source>
</evidence>